<dbReference type="AlphaFoldDB" id="A0AA39PY69"/>
<evidence type="ECO:0000259" key="4">
    <source>
        <dbReference type="PROSITE" id="PS51782"/>
    </source>
</evidence>
<protein>
    <recommendedName>
        <fullName evidence="4">LysM domain-containing protein</fullName>
    </recommendedName>
</protein>
<dbReference type="PANTHER" id="PTHR34997:SF1">
    <property type="entry name" value="PEPTIDOGLYCAN-BINDING LYSIN DOMAIN"/>
    <property type="match status" value="1"/>
</dbReference>
<dbReference type="PANTHER" id="PTHR34997">
    <property type="entry name" value="AM15"/>
    <property type="match status" value="1"/>
</dbReference>
<gene>
    <name evidence="5" type="ORF">EDD18DRAFT_454081</name>
</gene>
<keyword evidence="1" id="KW-0147">Chitin-binding</keyword>
<evidence type="ECO:0000313" key="6">
    <source>
        <dbReference type="Proteomes" id="UP001175228"/>
    </source>
</evidence>
<dbReference type="PROSITE" id="PS51782">
    <property type="entry name" value="LYSM"/>
    <property type="match status" value="2"/>
</dbReference>
<dbReference type="GO" id="GO:0008061">
    <property type="term" value="F:chitin binding"/>
    <property type="evidence" value="ECO:0007669"/>
    <property type="project" value="UniProtKB-KW"/>
</dbReference>
<dbReference type="Gene3D" id="3.10.350.10">
    <property type="entry name" value="LysM domain"/>
    <property type="match status" value="2"/>
</dbReference>
<proteinExistence type="predicted"/>
<feature type="domain" description="LysM" evidence="4">
    <location>
        <begin position="27"/>
        <end position="73"/>
    </location>
</feature>
<dbReference type="Pfam" id="PF01476">
    <property type="entry name" value="LysM"/>
    <property type="match status" value="1"/>
</dbReference>
<dbReference type="EMBL" id="JAUEPU010000028">
    <property type="protein sequence ID" value="KAK0492772.1"/>
    <property type="molecule type" value="Genomic_DNA"/>
</dbReference>
<comment type="caution">
    <text evidence="5">The sequence shown here is derived from an EMBL/GenBank/DDBJ whole genome shotgun (WGS) entry which is preliminary data.</text>
</comment>
<feature type="chain" id="PRO_5041465180" description="LysM domain-containing protein" evidence="3">
    <location>
        <begin position="20"/>
        <end position="151"/>
    </location>
</feature>
<evidence type="ECO:0000313" key="5">
    <source>
        <dbReference type="EMBL" id="KAK0492772.1"/>
    </source>
</evidence>
<name>A0AA39PY69_9AGAR</name>
<dbReference type="InterPro" id="IPR036779">
    <property type="entry name" value="LysM_dom_sf"/>
</dbReference>
<dbReference type="Proteomes" id="UP001175228">
    <property type="component" value="Unassembled WGS sequence"/>
</dbReference>
<organism evidence="5 6">
    <name type="scientific">Armillaria luteobubalina</name>
    <dbReference type="NCBI Taxonomy" id="153913"/>
    <lineage>
        <taxon>Eukaryota</taxon>
        <taxon>Fungi</taxon>
        <taxon>Dikarya</taxon>
        <taxon>Basidiomycota</taxon>
        <taxon>Agaricomycotina</taxon>
        <taxon>Agaricomycetes</taxon>
        <taxon>Agaricomycetidae</taxon>
        <taxon>Agaricales</taxon>
        <taxon>Marasmiineae</taxon>
        <taxon>Physalacriaceae</taxon>
        <taxon>Armillaria</taxon>
    </lineage>
</organism>
<dbReference type="InterPro" id="IPR018392">
    <property type="entry name" value="LysM"/>
</dbReference>
<keyword evidence="6" id="KW-1185">Reference proteome</keyword>
<dbReference type="CDD" id="cd00118">
    <property type="entry name" value="LysM"/>
    <property type="match status" value="1"/>
</dbReference>
<evidence type="ECO:0000256" key="2">
    <source>
        <dbReference type="ARBA" id="ARBA00023026"/>
    </source>
</evidence>
<accession>A0AA39PY69</accession>
<feature type="signal peptide" evidence="3">
    <location>
        <begin position="1"/>
        <end position="19"/>
    </location>
</feature>
<sequence length="151" mass="16297">MLFIASFALLLTILNRSAAQEDCFQGRDYTVIIGNTCDGICAALGVSIFQIAYANPGIDENCDNLQPGQVRGLIEHIQDCCLAVGFIKMLCLGTIDIDCTETHLVVQGDTCNSITDVEEIGLGVFMCNNGNINADCGNLDVETLYVLLLRI</sequence>
<evidence type="ECO:0000256" key="3">
    <source>
        <dbReference type="SAM" id="SignalP"/>
    </source>
</evidence>
<feature type="domain" description="LysM" evidence="4">
    <location>
        <begin position="101"/>
        <end position="147"/>
    </location>
</feature>
<reference evidence="5" key="1">
    <citation type="submission" date="2023-06" db="EMBL/GenBank/DDBJ databases">
        <authorList>
            <consortium name="Lawrence Berkeley National Laboratory"/>
            <person name="Ahrendt S."/>
            <person name="Sahu N."/>
            <person name="Indic B."/>
            <person name="Wong-Bajracharya J."/>
            <person name="Merenyi Z."/>
            <person name="Ke H.-M."/>
            <person name="Monk M."/>
            <person name="Kocsube S."/>
            <person name="Drula E."/>
            <person name="Lipzen A."/>
            <person name="Balint B."/>
            <person name="Henrissat B."/>
            <person name="Andreopoulos B."/>
            <person name="Martin F.M."/>
            <person name="Harder C.B."/>
            <person name="Rigling D."/>
            <person name="Ford K.L."/>
            <person name="Foster G.D."/>
            <person name="Pangilinan J."/>
            <person name="Papanicolaou A."/>
            <person name="Barry K."/>
            <person name="LaButti K."/>
            <person name="Viragh M."/>
            <person name="Koriabine M."/>
            <person name="Yan M."/>
            <person name="Riley R."/>
            <person name="Champramary S."/>
            <person name="Plett K.L."/>
            <person name="Tsai I.J."/>
            <person name="Slot J."/>
            <person name="Sipos G."/>
            <person name="Plett J."/>
            <person name="Nagy L.G."/>
            <person name="Grigoriev I.V."/>
        </authorList>
    </citation>
    <scope>NUCLEOTIDE SEQUENCE</scope>
    <source>
        <strain evidence="5">HWK02</strain>
    </source>
</reference>
<dbReference type="InterPro" id="IPR052210">
    <property type="entry name" value="LysM1-like"/>
</dbReference>
<evidence type="ECO:0000256" key="1">
    <source>
        <dbReference type="ARBA" id="ARBA00022669"/>
    </source>
</evidence>
<keyword evidence="3" id="KW-0732">Signal</keyword>
<keyword evidence="2" id="KW-0843">Virulence</keyword>